<dbReference type="InterPro" id="IPR035985">
    <property type="entry name" value="Ubiquitin-activating_enz"/>
</dbReference>
<dbReference type="AlphaFoldDB" id="A0A7S3C9W1"/>
<protein>
    <recommendedName>
        <fullName evidence="2">THIF-type NAD/FAD binding fold domain-containing protein</fullName>
    </recommendedName>
</protein>
<proteinExistence type="predicted"/>
<name>A0A7S3C9W1_9CHLO</name>
<gene>
    <name evidence="1" type="ORF">CROS1456_LOCUS3361</name>
</gene>
<dbReference type="GO" id="GO:0008641">
    <property type="term" value="F:ubiquitin-like modifier activating enzyme activity"/>
    <property type="evidence" value="ECO:0007669"/>
    <property type="project" value="InterPro"/>
</dbReference>
<sequence>MASPTDRHREGLTREEEELLDRQIRVWGVDTQCAIRDSVVSVVVLGDDLSFLGRTKAEIDATLRDMNPRCNLIVEVEEVAEGNQKPTERVLAAELIKNLTLAGIGNLRVSLVSDVSRLQCERSDVAIVFGTNLRETCEATELVAAKASTVLCSTVRGGCGYAFLRRHERGEARAGGVPLQTALLDVPAEDLPRRVNKMYGVLRAALAFERSEKAGGRAPGAADLDAVAELSQSEISLERHRPPLDLLRNYLETQAKMPAVSAVVGGSLAQEVIKAISGKGELMDNFYFFSAYGSPDSGEAKVELIRPKEARAT</sequence>
<dbReference type="Gene3D" id="3.40.50.12550">
    <property type="entry name" value="Ubiquitin-activating enzyme E1, inactive adenylation domain, subdomain 2"/>
    <property type="match status" value="1"/>
</dbReference>
<reference evidence="1" key="1">
    <citation type="submission" date="2021-01" db="EMBL/GenBank/DDBJ databases">
        <authorList>
            <person name="Corre E."/>
            <person name="Pelletier E."/>
            <person name="Niang G."/>
            <person name="Scheremetjew M."/>
            <person name="Finn R."/>
            <person name="Kale V."/>
            <person name="Holt S."/>
            <person name="Cochrane G."/>
            <person name="Meng A."/>
            <person name="Brown T."/>
            <person name="Cohen L."/>
        </authorList>
    </citation>
    <scope>NUCLEOTIDE SEQUENCE</scope>
    <source>
        <strain evidence="1">RCC1871</strain>
    </source>
</reference>
<evidence type="ECO:0008006" key="2">
    <source>
        <dbReference type="Google" id="ProtNLM"/>
    </source>
</evidence>
<dbReference type="SUPFAM" id="SSF69572">
    <property type="entry name" value="Activating enzymes of the ubiquitin-like proteins"/>
    <property type="match status" value="2"/>
</dbReference>
<organism evidence="1">
    <name type="scientific">Chloropicon roscoffensis</name>
    <dbReference type="NCBI Taxonomy" id="1461544"/>
    <lineage>
        <taxon>Eukaryota</taxon>
        <taxon>Viridiplantae</taxon>
        <taxon>Chlorophyta</taxon>
        <taxon>Chloropicophyceae</taxon>
        <taxon>Chloropicales</taxon>
        <taxon>Chloropicaceae</taxon>
        <taxon>Chloropicon</taxon>
    </lineage>
</organism>
<dbReference type="Gene3D" id="3.40.50.720">
    <property type="entry name" value="NAD(P)-binding Rossmann-like Domain"/>
    <property type="match status" value="1"/>
</dbReference>
<evidence type="ECO:0000313" key="1">
    <source>
        <dbReference type="EMBL" id="CAE0190272.1"/>
    </source>
</evidence>
<dbReference type="EMBL" id="HBHZ01004370">
    <property type="protein sequence ID" value="CAE0190272.1"/>
    <property type="molecule type" value="Transcribed_RNA"/>
</dbReference>
<accession>A0A7S3C9W1</accession>